<organism evidence="15 16">
    <name type="scientific">Candidatus Abyssobacteria bacterium SURF_17</name>
    <dbReference type="NCBI Taxonomy" id="2093361"/>
    <lineage>
        <taxon>Bacteria</taxon>
        <taxon>Pseudomonadati</taxon>
        <taxon>Candidatus Hydrogenedentota</taxon>
        <taxon>Candidatus Abyssobacteria</taxon>
    </lineage>
</organism>
<dbReference type="GO" id="GO:0000287">
    <property type="term" value="F:magnesium ion binding"/>
    <property type="evidence" value="ECO:0007669"/>
    <property type="project" value="UniProtKB-UniRule"/>
</dbReference>
<dbReference type="HAMAP" id="MF_00281">
    <property type="entry name" value="Phe_tRNA_synth_alpha1"/>
    <property type="match status" value="1"/>
</dbReference>
<dbReference type="Pfam" id="PF02912">
    <property type="entry name" value="Phe_tRNA-synt_N"/>
    <property type="match status" value="1"/>
</dbReference>
<keyword evidence="7 13" id="KW-0547">Nucleotide-binding</keyword>
<dbReference type="EMBL" id="QZKI01000106">
    <property type="protein sequence ID" value="RJP67330.1"/>
    <property type="molecule type" value="Genomic_DNA"/>
</dbReference>
<dbReference type="PANTHER" id="PTHR11538">
    <property type="entry name" value="PHENYLALANYL-TRNA SYNTHETASE"/>
    <property type="match status" value="1"/>
</dbReference>
<dbReference type="GO" id="GO:0000049">
    <property type="term" value="F:tRNA binding"/>
    <property type="evidence" value="ECO:0007669"/>
    <property type="project" value="InterPro"/>
</dbReference>
<evidence type="ECO:0000256" key="4">
    <source>
        <dbReference type="ARBA" id="ARBA00022490"/>
    </source>
</evidence>
<keyword evidence="10 13" id="KW-0648">Protein biosynthesis</keyword>
<dbReference type="InterPro" id="IPR022911">
    <property type="entry name" value="Phe_tRNA_ligase_alpha1_bac"/>
</dbReference>
<dbReference type="GO" id="GO:0006432">
    <property type="term" value="P:phenylalanyl-tRNA aminoacylation"/>
    <property type="evidence" value="ECO:0007669"/>
    <property type="project" value="UniProtKB-UniRule"/>
</dbReference>
<evidence type="ECO:0000256" key="8">
    <source>
        <dbReference type="ARBA" id="ARBA00022840"/>
    </source>
</evidence>
<evidence type="ECO:0000313" key="16">
    <source>
        <dbReference type="Proteomes" id="UP000285961"/>
    </source>
</evidence>
<reference evidence="15 16" key="1">
    <citation type="journal article" date="2017" name="ISME J.">
        <title>Energy and carbon metabolisms in a deep terrestrial subsurface fluid microbial community.</title>
        <authorList>
            <person name="Momper L."/>
            <person name="Jungbluth S.P."/>
            <person name="Lee M.D."/>
            <person name="Amend J.P."/>
        </authorList>
    </citation>
    <scope>NUCLEOTIDE SEQUENCE [LARGE SCALE GENOMIC DNA]</scope>
    <source>
        <strain evidence="15">SURF_17</strain>
    </source>
</reference>
<dbReference type="FunFam" id="3.30.930.10:FF:000003">
    <property type="entry name" value="Phenylalanine--tRNA ligase alpha subunit"/>
    <property type="match status" value="1"/>
</dbReference>
<dbReference type="AlphaFoldDB" id="A0A419ETN4"/>
<evidence type="ECO:0000256" key="13">
    <source>
        <dbReference type="HAMAP-Rule" id="MF_00281"/>
    </source>
</evidence>
<evidence type="ECO:0000313" key="15">
    <source>
        <dbReference type="EMBL" id="RJP67330.1"/>
    </source>
</evidence>
<dbReference type="Pfam" id="PF01409">
    <property type="entry name" value="tRNA-synt_2d"/>
    <property type="match status" value="1"/>
</dbReference>
<evidence type="ECO:0000256" key="5">
    <source>
        <dbReference type="ARBA" id="ARBA00022598"/>
    </source>
</evidence>
<evidence type="ECO:0000256" key="10">
    <source>
        <dbReference type="ARBA" id="ARBA00022917"/>
    </source>
</evidence>
<keyword evidence="5 13" id="KW-0436">Ligase</keyword>
<name>A0A419ETN4_9BACT</name>
<keyword evidence="11 13" id="KW-0030">Aminoacyl-tRNA synthetase</keyword>
<dbReference type="InterPro" id="IPR002319">
    <property type="entry name" value="Phenylalanyl-tRNA_Synthase"/>
</dbReference>
<evidence type="ECO:0000256" key="11">
    <source>
        <dbReference type="ARBA" id="ARBA00023146"/>
    </source>
</evidence>
<dbReference type="InterPro" id="IPR045864">
    <property type="entry name" value="aa-tRNA-synth_II/BPL/LPL"/>
</dbReference>
<evidence type="ECO:0000256" key="7">
    <source>
        <dbReference type="ARBA" id="ARBA00022741"/>
    </source>
</evidence>
<feature type="domain" description="Aminoacyl-transfer RNA synthetases class-II family profile" evidence="14">
    <location>
        <begin position="113"/>
        <end position="329"/>
    </location>
</feature>
<evidence type="ECO:0000256" key="6">
    <source>
        <dbReference type="ARBA" id="ARBA00022723"/>
    </source>
</evidence>
<gene>
    <name evidence="13" type="primary">pheS</name>
    <name evidence="15" type="ORF">C4532_14850</name>
</gene>
<dbReference type="InterPro" id="IPR004529">
    <property type="entry name" value="Phe-tRNA-synth_IIc_asu"/>
</dbReference>
<dbReference type="NCBIfam" id="TIGR00468">
    <property type="entry name" value="pheS"/>
    <property type="match status" value="1"/>
</dbReference>
<dbReference type="GO" id="GO:0005737">
    <property type="term" value="C:cytoplasm"/>
    <property type="evidence" value="ECO:0007669"/>
    <property type="project" value="UniProtKB-SubCell"/>
</dbReference>
<comment type="similarity">
    <text evidence="2 13">Belongs to the class-II aminoacyl-tRNA synthetase family. Phe-tRNA synthetase alpha subunit type 1 subfamily.</text>
</comment>
<protein>
    <recommendedName>
        <fullName evidence="13">Phenylalanine--tRNA ligase alpha subunit</fullName>
        <ecNumber evidence="13">6.1.1.20</ecNumber>
    </recommendedName>
    <alternativeName>
        <fullName evidence="13">Phenylalanyl-tRNA synthetase alpha subunit</fullName>
        <shortName evidence="13">PheRS</shortName>
    </alternativeName>
</protein>
<comment type="subcellular location">
    <subcellularLocation>
        <location evidence="1 13">Cytoplasm</location>
    </subcellularLocation>
</comment>
<evidence type="ECO:0000256" key="3">
    <source>
        <dbReference type="ARBA" id="ARBA00011209"/>
    </source>
</evidence>
<dbReference type="SUPFAM" id="SSF46589">
    <property type="entry name" value="tRNA-binding arm"/>
    <property type="match status" value="1"/>
</dbReference>
<sequence length="338" mass="38284">MKDELEKVRSAALEKIVRSPDISQLTQVQVEYLGRKGAVTRLLRQMGSLPAEERPVFGKLANELKDEIQKEIDSRRAELEKDEIAQRLTAESVDVTLPGIRPDIGHLHPITLVFEEIRRIFEGLGFQVATGPEVETEYHNFEALNMPRDHPARDMQDTFYINDEVLLRTHTSPVQIRVMLSQRPPVRVIAPGKVFRRDDDVTHSPMFHQVEGLAVDENITLGDLKGVLEAFVHRLYGPQTALRFRPSFFPFTEPSAEVDIRCVICGGGGCRTCSNSGWLEILGSGMVHPKVFEAVGYDPERYTGFAFGVGVDRLAMLKYGIEDIRMLYENDIRFLSQF</sequence>
<evidence type="ECO:0000256" key="2">
    <source>
        <dbReference type="ARBA" id="ARBA00010207"/>
    </source>
</evidence>
<evidence type="ECO:0000256" key="9">
    <source>
        <dbReference type="ARBA" id="ARBA00022842"/>
    </source>
</evidence>
<accession>A0A419ETN4</accession>
<feature type="binding site" evidence="13">
    <location>
        <position position="253"/>
    </location>
    <ligand>
        <name>Mg(2+)</name>
        <dbReference type="ChEBI" id="CHEBI:18420"/>
        <note>shared with beta subunit</note>
    </ligand>
</feature>
<dbReference type="CDD" id="cd00496">
    <property type="entry name" value="PheRS_alpha_core"/>
    <property type="match status" value="1"/>
</dbReference>
<keyword evidence="4 13" id="KW-0963">Cytoplasm</keyword>
<dbReference type="EC" id="6.1.1.20" evidence="13"/>
<proteinExistence type="inferred from homology"/>
<keyword evidence="9 13" id="KW-0460">Magnesium</keyword>
<evidence type="ECO:0000259" key="14">
    <source>
        <dbReference type="PROSITE" id="PS50862"/>
    </source>
</evidence>
<comment type="subunit">
    <text evidence="3 13">Tetramer of two alpha and two beta subunits.</text>
</comment>
<dbReference type="SUPFAM" id="SSF55681">
    <property type="entry name" value="Class II aaRS and biotin synthetases"/>
    <property type="match status" value="1"/>
</dbReference>
<dbReference type="InterPro" id="IPR004188">
    <property type="entry name" value="Phe-tRNA_ligase_II_N"/>
</dbReference>
<dbReference type="PROSITE" id="PS50862">
    <property type="entry name" value="AA_TRNA_LIGASE_II"/>
    <property type="match status" value="1"/>
</dbReference>
<keyword evidence="6 13" id="KW-0479">Metal-binding</keyword>
<evidence type="ECO:0000256" key="1">
    <source>
        <dbReference type="ARBA" id="ARBA00004496"/>
    </source>
</evidence>
<dbReference type="Proteomes" id="UP000285961">
    <property type="component" value="Unassembled WGS sequence"/>
</dbReference>
<keyword evidence="8 13" id="KW-0067">ATP-binding</keyword>
<comment type="catalytic activity">
    <reaction evidence="12 13">
        <text>tRNA(Phe) + L-phenylalanine + ATP = L-phenylalanyl-tRNA(Phe) + AMP + diphosphate + H(+)</text>
        <dbReference type="Rhea" id="RHEA:19413"/>
        <dbReference type="Rhea" id="RHEA-COMP:9668"/>
        <dbReference type="Rhea" id="RHEA-COMP:9699"/>
        <dbReference type="ChEBI" id="CHEBI:15378"/>
        <dbReference type="ChEBI" id="CHEBI:30616"/>
        <dbReference type="ChEBI" id="CHEBI:33019"/>
        <dbReference type="ChEBI" id="CHEBI:58095"/>
        <dbReference type="ChEBI" id="CHEBI:78442"/>
        <dbReference type="ChEBI" id="CHEBI:78531"/>
        <dbReference type="ChEBI" id="CHEBI:456215"/>
        <dbReference type="EC" id="6.1.1.20"/>
    </reaction>
</comment>
<dbReference type="GO" id="GO:0005524">
    <property type="term" value="F:ATP binding"/>
    <property type="evidence" value="ECO:0007669"/>
    <property type="project" value="UniProtKB-UniRule"/>
</dbReference>
<comment type="cofactor">
    <cofactor evidence="13">
        <name>Mg(2+)</name>
        <dbReference type="ChEBI" id="CHEBI:18420"/>
    </cofactor>
    <text evidence="13">Binds 2 magnesium ions per tetramer.</text>
</comment>
<evidence type="ECO:0000256" key="12">
    <source>
        <dbReference type="ARBA" id="ARBA00049255"/>
    </source>
</evidence>
<dbReference type="Gene3D" id="3.30.930.10">
    <property type="entry name" value="Bira Bifunctional Protein, Domain 2"/>
    <property type="match status" value="1"/>
</dbReference>
<comment type="caution">
    <text evidence="15">The sequence shown here is derived from an EMBL/GenBank/DDBJ whole genome shotgun (WGS) entry which is preliminary data.</text>
</comment>
<dbReference type="GO" id="GO:0004826">
    <property type="term" value="F:phenylalanine-tRNA ligase activity"/>
    <property type="evidence" value="ECO:0007669"/>
    <property type="project" value="UniProtKB-UniRule"/>
</dbReference>
<dbReference type="InterPro" id="IPR006195">
    <property type="entry name" value="aa-tRNA-synth_II"/>
</dbReference>
<dbReference type="PANTHER" id="PTHR11538:SF41">
    <property type="entry name" value="PHENYLALANINE--TRNA LIGASE, MITOCHONDRIAL"/>
    <property type="match status" value="1"/>
</dbReference>
<dbReference type="InterPro" id="IPR010978">
    <property type="entry name" value="tRNA-bd_arm"/>
</dbReference>